<proteinExistence type="predicted"/>
<dbReference type="AlphaFoldDB" id="A0A9W7FM59"/>
<dbReference type="Proteomes" id="UP001165122">
    <property type="component" value="Unassembled WGS sequence"/>
</dbReference>
<organism evidence="2 3">
    <name type="scientific">Triparma laevis f. longispina</name>
    <dbReference type="NCBI Taxonomy" id="1714387"/>
    <lineage>
        <taxon>Eukaryota</taxon>
        <taxon>Sar</taxon>
        <taxon>Stramenopiles</taxon>
        <taxon>Ochrophyta</taxon>
        <taxon>Bolidophyceae</taxon>
        <taxon>Parmales</taxon>
        <taxon>Triparmaceae</taxon>
        <taxon>Triparma</taxon>
    </lineage>
</organism>
<feature type="region of interest" description="Disordered" evidence="1">
    <location>
        <begin position="1"/>
        <end position="46"/>
    </location>
</feature>
<evidence type="ECO:0000313" key="2">
    <source>
        <dbReference type="EMBL" id="GMI14594.1"/>
    </source>
</evidence>
<dbReference type="EMBL" id="BRXW01000215">
    <property type="protein sequence ID" value="GMI14594.1"/>
    <property type="molecule type" value="Genomic_DNA"/>
</dbReference>
<evidence type="ECO:0000313" key="3">
    <source>
        <dbReference type="Proteomes" id="UP001165122"/>
    </source>
</evidence>
<sequence length="455" mass="50311">MSDLAPPPPPSPLPPPAPPSTSSISSASIISGSPSQTPSPPPSSPPSSLSLLSNYITLNFGGPGWITDIFEVSINFDESINVLDLGSKYTIPWTSYKGYAPCYNSSSIVTGIVTVKAPHPHKILSAGITVRLDEYVCLLDPFVTNDVNHVEGVLVEGDVWIEGEQNFRFEIDLGAQAPHKMRSDYIGTLFALKHAFVVEISRPWWTFNVVHYEPIAIYNQQELPEGNLGRREMSEGEIELAIESELRANELTDGEEEDEVIRDRWMEAYNREMNTPSSLLCVLDFPSKVCEFEYEKDWCEVGGVIRGVLNLREAQVGVKSLTLTLFKVESIDGEQVESILKTVDLSPKSDGDSGESYVPEFNGKSFEFDTSGIHTQTTKDSDSELMWLSPTVSKTPSGTSDNAEKHCFSCCYFLRLNLLSDMEVNYWDSNEIYFYRVKSPEGVDEGGEGDAGLAV</sequence>
<accession>A0A9W7FM59</accession>
<feature type="compositionally biased region" description="Pro residues" evidence="1">
    <location>
        <begin position="1"/>
        <end position="19"/>
    </location>
</feature>
<dbReference type="OrthoDB" id="190951at2759"/>
<comment type="caution">
    <text evidence="2">The sequence shown here is derived from an EMBL/GenBank/DDBJ whole genome shotgun (WGS) entry which is preliminary data.</text>
</comment>
<feature type="compositionally biased region" description="Low complexity" evidence="1">
    <location>
        <begin position="20"/>
        <end position="36"/>
    </location>
</feature>
<gene>
    <name evidence="2" type="ORF">TrLO_g4428</name>
</gene>
<reference evidence="3" key="1">
    <citation type="journal article" date="2023" name="Commun. Biol.">
        <title>Genome analysis of Parmales, the sister group of diatoms, reveals the evolutionary specialization of diatoms from phago-mixotrophs to photoautotrophs.</title>
        <authorList>
            <person name="Ban H."/>
            <person name="Sato S."/>
            <person name="Yoshikawa S."/>
            <person name="Yamada K."/>
            <person name="Nakamura Y."/>
            <person name="Ichinomiya M."/>
            <person name="Sato N."/>
            <person name="Blanc-Mathieu R."/>
            <person name="Endo H."/>
            <person name="Kuwata A."/>
            <person name="Ogata H."/>
        </authorList>
    </citation>
    <scope>NUCLEOTIDE SEQUENCE [LARGE SCALE GENOMIC DNA]</scope>
    <source>
        <strain evidence="3">NIES 3700</strain>
    </source>
</reference>
<protein>
    <submittedName>
        <fullName evidence="2">Uncharacterized protein</fullName>
    </submittedName>
</protein>
<evidence type="ECO:0000256" key="1">
    <source>
        <dbReference type="SAM" id="MobiDB-lite"/>
    </source>
</evidence>
<name>A0A9W7FM59_9STRA</name>
<keyword evidence="3" id="KW-1185">Reference proteome</keyword>